<keyword evidence="3" id="KW-1185">Reference proteome</keyword>
<feature type="region of interest" description="Disordered" evidence="1">
    <location>
        <begin position="467"/>
        <end position="492"/>
    </location>
</feature>
<proteinExistence type="predicted"/>
<dbReference type="EMBL" id="FXAT01000020">
    <property type="protein sequence ID" value="SMG61283.1"/>
    <property type="molecule type" value="Genomic_DNA"/>
</dbReference>
<evidence type="ECO:0000313" key="3">
    <source>
        <dbReference type="Proteomes" id="UP000193228"/>
    </source>
</evidence>
<gene>
    <name evidence="2" type="ORF">SAMN06265784_12070</name>
</gene>
<dbReference type="OrthoDB" id="9181458at2"/>
<dbReference type="AlphaFoldDB" id="A0A1X7M705"/>
<evidence type="ECO:0000256" key="1">
    <source>
        <dbReference type="SAM" id="MobiDB-lite"/>
    </source>
</evidence>
<dbReference type="RefSeq" id="WP_085489800.1">
    <property type="nucleotide sequence ID" value="NZ_FXAT01000020.1"/>
</dbReference>
<evidence type="ECO:0000313" key="2">
    <source>
        <dbReference type="EMBL" id="SMG61283.1"/>
    </source>
</evidence>
<reference evidence="3" key="1">
    <citation type="submission" date="2017-04" db="EMBL/GenBank/DDBJ databases">
        <authorList>
            <person name="Varghese N."/>
            <person name="Submissions S."/>
        </authorList>
    </citation>
    <scope>NUCLEOTIDE SEQUENCE [LARGE SCALE GENOMIC DNA]</scope>
    <source>
        <strain evidence="3">LMG 29540</strain>
    </source>
</reference>
<protein>
    <submittedName>
        <fullName evidence="2">Uncharacterized protein</fullName>
    </submittedName>
</protein>
<organism evidence="2 3">
    <name type="scientific">Paraburkholderia susongensis</name>
    <dbReference type="NCBI Taxonomy" id="1515439"/>
    <lineage>
        <taxon>Bacteria</taxon>
        <taxon>Pseudomonadati</taxon>
        <taxon>Pseudomonadota</taxon>
        <taxon>Betaproteobacteria</taxon>
        <taxon>Burkholderiales</taxon>
        <taxon>Burkholderiaceae</taxon>
        <taxon>Paraburkholderia</taxon>
    </lineage>
</organism>
<dbReference type="Proteomes" id="UP000193228">
    <property type="component" value="Unassembled WGS sequence"/>
</dbReference>
<feature type="region of interest" description="Disordered" evidence="1">
    <location>
        <begin position="304"/>
        <end position="326"/>
    </location>
</feature>
<accession>A0A1X7M705</accession>
<dbReference type="STRING" id="1515439.SAMN06265784_12070"/>
<name>A0A1X7M705_9BURK</name>
<sequence>MTQGSLPYIEDFEDLWFALKPYRPIAFGTRLARITGHPKDAMLLSQLVYWTRRGRDVGGNGGWVHKTREHWFAETGLSREEQENARRRLRIRNLVMEWRGGRPACLHYRLDVKAMSTAVRANCRMVGPLPASIEAIRTDEGAMQELLGPTVAFRRVFVDLVGNVNAALLLSRMVQLQRREADHQSTWFTQTGIEWQRTLGLNRVQQENARQRLVRQGLIRELTRPRTGKRVFTQINATELRHQLERLASRVDVRDRLATRRELIARSARECAAPEAGTLPSVTPGNSSPAVAVNLPGASHVGAWRNPPTQSRQPGHTPGYTPGTQLPSESLVRYRWRQTYVSNARAYRRITYSTTTTTGLAFMSRGASLVVVGAERCAGVAPGDARVDGLLWPAMLHAAERPLVATHLERVPVPDRQVLLDEMAACHRHRPVQSPVAYIAGLVRRSLAGDFVPVRAHLERAARERARADEGAVTSTFDHNSRDIGPGRSHVSTPETARLHLAAIRAGLRQGRFGQAGAGHA</sequence>